<accession>G1QB58</accession>
<dbReference type="InterPro" id="IPR001398">
    <property type="entry name" value="Macrophage_inhib_fac"/>
</dbReference>
<dbReference type="InterPro" id="IPR014347">
    <property type="entry name" value="Tautomerase/MIF_sf"/>
</dbReference>
<dbReference type="Pfam" id="PF01187">
    <property type="entry name" value="MIF"/>
    <property type="match status" value="1"/>
</dbReference>
<dbReference type="STRING" id="59463.ENSMLUP00000020941"/>
<dbReference type="AlphaFoldDB" id="G1QB58"/>
<name>G1QB58_MYOLU</name>
<dbReference type="InParanoid" id="G1QB58"/>
<dbReference type="Ensembl" id="ENSMLUT00000023312.1">
    <property type="protein sequence ID" value="ENSMLUP00000020941.1"/>
    <property type="gene ID" value="ENSMLUG00000030171.1"/>
</dbReference>
<dbReference type="EMBL" id="AAPE02028227">
    <property type="status" value="NOT_ANNOTATED_CDS"/>
    <property type="molecule type" value="Genomic_DNA"/>
</dbReference>
<dbReference type="eggNOG" id="KOG1759">
    <property type="taxonomic scope" value="Eukaryota"/>
</dbReference>
<keyword evidence="3" id="KW-1185">Reference proteome</keyword>
<dbReference type="Proteomes" id="UP000001074">
    <property type="component" value="Unassembled WGS sequence"/>
</dbReference>
<reference evidence="2" key="3">
    <citation type="submission" date="2025-09" db="UniProtKB">
        <authorList>
            <consortium name="Ensembl"/>
        </authorList>
    </citation>
    <scope>IDENTIFICATION</scope>
</reference>
<dbReference type="SUPFAM" id="SSF55331">
    <property type="entry name" value="Tautomerase/MIF"/>
    <property type="match status" value="1"/>
</dbReference>
<dbReference type="Gene3D" id="3.30.429.10">
    <property type="entry name" value="Macrophage Migration Inhibitory Factor"/>
    <property type="match status" value="1"/>
</dbReference>
<reference evidence="2" key="2">
    <citation type="submission" date="2025-08" db="UniProtKB">
        <authorList>
            <consortium name="Ensembl"/>
        </authorList>
    </citation>
    <scope>IDENTIFICATION</scope>
</reference>
<evidence type="ECO:0000313" key="2">
    <source>
        <dbReference type="Ensembl" id="ENSMLUP00000020941.1"/>
    </source>
</evidence>
<evidence type="ECO:0000256" key="1">
    <source>
        <dbReference type="ARBA" id="ARBA00005851"/>
    </source>
</evidence>
<organism evidence="2 3">
    <name type="scientific">Myotis lucifugus</name>
    <name type="common">Little brown bat</name>
    <dbReference type="NCBI Taxonomy" id="59463"/>
    <lineage>
        <taxon>Eukaryota</taxon>
        <taxon>Metazoa</taxon>
        <taxon>Chordata</taxon>
        <taxon>Craniata</taxon>
        <taxon>Vertebrata</taxon>
        <taxon>Euteleostomi</taxon>
        <taxon>Mammalia</taxon>
        <taxon>Eutheria</taxon>
        <taxon>Laurasiatheria</taxon>
        <taxon>Chiroptera</taxon>
        <taxon>Yangochiroptera</taxon>
        <taxon>Vespertilionidae</taxon>
        <taxon>Myotis</taxon>
    </lineage>
</organism>
<evidence type="ECO:0000313" key="3">
    <source>
        <dbReference type="Proteomes" id="UP000001074"/>
    </source>
</evidence>
<sequence length="38" mass="4148">MFVVNTNVPHASVPDGLLSEFTWQLAQATCKPAQYIAV</sequence>
<protein>
    <submittedName>
        <fullName evidence="2">Uncharacterized protein</fullName>
    </submittedName>
</protein>
<reference evidence="2 3" key="1">
    <citation type="journal article" date="2011" name="Nature">
        <title>A high-resolution map of human evolutionary constraint using 29 mammals.</title>
        <authorList>
            <person name="Lindblad-Toh K."/>
            <person name="Garber M."/>
            <person name="Zuk O."/>
            <person name="Lin M.F."/>
            <person name="Parker B.J."/>
            <person name="Washietl S."/>
            <person name="Kheradpour P."/>
            <person name="Ernst J."/>
            <person name="Jordan G."/>
            <person name="Mauceli E."/>
            <person name="Ward L.D."/>
            <person name="Lowe C.B."/>
            <person name="Holloway A.K."/>
            <person name="Clamp M."/>
            <person name="Gnerre S."/>
            <person name="Alfoldi J."/>
            <person name="Beal K."/>
            <person name="Chang J."/>
            <person name="Clawson H."/>
            <person name="Cuff J."/>
            <person name="Di Palma F."/>
            <person name="Fitzgerald S."/>
            <person name="Flicek P."/>
            <person name="Guttman M."/>
            <person name="Hubisz M.J."/>
            <person name="Jaffe D.B."/>
            <person name="Jungreis I."/>
            <person name="Kent W.J."/>
            <person name="Kostka D."/>
            <person name="Lara M."/>
            <person name="Martins A.L."/>
            <person name="Massingham T."/>
            <person name="Moltke I."/>
            <person name="Raney B.J."/>
            <person name="Rasmussen M.D."/>
            <person name="Robinson J."/>
            <person name="Stark A."/>
            <person name="Vilella A.J."/>
            <person name="Wen J."/>
            <person name="Xie X."/>
            <person name="Zody M.C."/>
            <person name="Baldwin J."/>
            <person name="Bloom T."/>
            <person name="Chin C.W."/>
            <person name="Heiman D."/>
            <person name="Nicol R."/>
            <person name="Nusbaum C."/>
            <person name="Young S."/>
            <person name="Wilkinson J."/>
            <person name="Worley K.C."/>
            <person name="Kovar C.L."/>
            <person name="Muzny D.M."/>
            <person name="Gibbs R.A."/>
            <person name="Cree A."/>
            <person name="Dihn H.H."/>
            <person name="Fowler G."/>
            <person name="Jhangiani S."/>
            <person name="Joshi V."/>
            <person name="Lee S."/>
            <person name="Lewis L.R."/>
            <person name="Nazareth L.V."/>
            <person name="Okwuonu G."/>
            <person name="Santibanez J."/>
            <person name="Warren W.C."/>
            <person name="Mardis E.R."/>
            <person name="Weinstock G.M."/>
            <person name="Wilson R.K."/>
            <person name="Delehaunty K."/>
            <person name="Dooling D."/>
            <person name="Fronik C."/>
            <person name="Fulton L."/>
            <person name="Fulton B."/>
            <person name="Graves T."/>
            <person name="Minx P."/>
            <person name="Sodergren E."/>
            <person name="Birney E."/>
            <person name="Margulies E.H."/>
            <person name="Herrero J."/>
            <person name="Green E.D."/>
            <person name="Haussler D."/>
            <person name="Siepel A."/>
            <person name="Goldman N."/>
            <person name="Pollard K.S."/>
            <person name="Pedersen J.S."/>
            <person name="Lander E.S."/>
            <person name="Kellis M."/>
        </authorList>
    </citation>
    <scope>NUCLEOTIDE SEQUENCE [LARGE SCALE GENOMIC DNA]</scope>
</reference>
<comment type="similarity">
    <text evidence="1">Belongs to the MIF family.</text>
</comment>
<proteinExistence type="inferred from homology"/>
<dbReference type="HOGENOM" id="CLU_3337901_0_0_1"/>